<dbReference type="EMBL" id="JAJJVO010000052">
    <property type="protein sequence ID" value="MCC9273311.1"/>
    <property type="molecule type" value="Genomic_DNA"/>
</dbReference>
<dbReference type="PIRSF" id="PIRSF032285">
    <property type="entry name" value="UCP032285"/>
    <property type="match status" value="1"/>
</dbReference>
<dbReference type="Pfam" id="PF08877">
    <property type="entry name" value="MepB-like"/>
    <property type="match status" value="1"/>
</dbReference>
<sequence length="156" mass="18583">MKSVERIKEYFEIEEVQEERHNQAYEGCLFSIDQHLFRSRLAKKTPKKKGYFVVFWEKDSQQHNQAYSFEESPDRVIVTVIDDDKCGQFLFPKEVLRKQSVLRTEESKGKMALRVYPNWEKDLSDAALKTQKWQSPYFISLTQGLKQEALRPFYFG</sequence>
<accession>A0A1L8QW74</accession>
<name>A0A1L8QW74_9ENTE</name>
<reference evidence="2 3" key="1">
    <citation type="submission" date="2014-12" db="EMBL/GenBank/DDBJ databases">
        <title>Draft genome sequences of 29 type strains of Enterococci.</title>
        <authorList>
            <person name="Zhong Z."/>
            <person name="Sun Z."/>
            <person name="Liu W."/>
            <person name="Zhang W."/>
            <person name="Zhang H."/>
        </authorList>
    </citation>
    <scope>NUCLEOTIDE SEQUENCE [LARGE SCALE GENOMIC DNA]</scope>
    <source>
        <strain evidence="2 3">DSM 17690</strain>
    </source>
</reference>
<evidence type="ECO:0000313" key="2">
    <source>
        <dbReference type="EMBL" id="OJG11730.1"/>
    </source>
</evidence>
<organism evidence="2 3">
    <name type="scientific">Enterococcus aquimarinus</name>
    <dbReference type="NCBI Taxonomy" id="328396"/>
    <lineage>
        <taxon>Bacteria</taxon>
        <taxon>Bacillati</taxon>
        <taxon>Bacillota</taxon>
        <taxon>Bacilli</taxon>
        <taxon>Lactobacillales</taxon>
        <taxon>Enterococcaceae</taxon>
        <taxon>Enterococcus</taxon>
    </lineage>
</organism>
<dbReference type="InterPro" id="IPR011235">
    <property type="entry name" value="MepB-like"/>
</dbReference>
<dbReference type="Proteomes" id="UP000182149">
    <property type="component" value="Unassembled WGS sequence"/>
</dbReference>
<dbReference type="STRING" id="328396.RU93_GL000963"/>
<dbReference type="RefSeq" id="WP_071873907.1">
    <property type="nucleotide sequence ID" value="NZ_JBHSHF010000012.1"/>
</dbReference>
<dbReference type="EMBL" id="JXKD01000002">
    <property type="protein sequence ID" value="OJG11730.1"/>
    <property type="molecule type" value="Genomic_DNA"/>
</dbReference>
<dbReference type="Proteomes" id="UP000813384">
    <property type="component" value="Unassembled WGS sequence"/>
</dbReference>
<evidence type="ECO:0000313" key="1">
    <source>
        <dbReference type="EMBL" id="MCC9273311.1"/>
    </source>
</evidence>
<comment type="caution">
    <text evidence="2">The sequence shown here is derived from an EMBL/GenBank/DDBJ whole genome shotgun (WGS) entry which is preliminary data.</text>
</comment>
<dbReference type="InterPro" id="IPR038231">
    <property type="entry name" value="MepB-like_sf"/>
</dbReference>
<reference evidence="1" key="3">
    <citation type="submission" date="2021-11" db="EMBL/GenBank/DDBJ databases">
        <authorList>
            <person name="Gilroy R."/>
        </authorList>
    </citation>
    <scope>NUCLEOTIDE SEQUENCE</scope>
    <source>
        <strain evidence="1">150</strain>
    </source>
</reference>
<keyword evidence="3" id="KW-1185">Reference proteome</keyword>
<gene>
    <name evidence="1" type="ORF">K8V42_03365</name>
    <name evidence="2" type="ORF">RU93_GL000963</name>
</gene>
<dbReference type="AlphaFoldDB" id="A0A1L8QW74"/>
<proteinExistence type="predicted"/>
<reference evidence="1" key="2">
    <citation type="journal article" date="2021" name="PeerJ">
        <title>Extensive microbial diversity within the chicken gut microbiome revealed by metagenomics and culture.</title>
        <authorList>
            <person name="Gilroy R."/>
            <person name="Ravi A."/>
            <person name="Getino M."/>
            <person name="Pursley I."/>
            <person name="Horton D.L."/>
            <person name="Alikhan N.F."/>
            <person name="Baker D."/>
            <person name="Gharbi K."/>
            <person name="Hall N."/>
            <person name="Watson M."/>
            <person name="Adriaenssens E.M."/>
            <person name="Foster-Nyarko E."/>
            <person name="Jarju S."/>
            <person name="Secka A."/>
            <person name="Antonio M."/>
            <person name="Oren A."/>
            <person name="Chaudhuri R.R."/>
            <person name="La Ragione R."/>
            <person name="Hildebrand F."/>
            <person name="Pallen M.J."/>
        </authorList>
    </citation>
    <scope>NUCLEOTIDE SEQUENCE</scope>
    <source>
        <strain evidence="1">150</strain>
    </source>
</reference>
<evidence type="ECO:0000313" key="3">
    <source>
        <dbReference type="Proteomes" id="UP000182149"/>
    </source>
</evidence>
<dbReference type="OrthoDB" id="4954833at2"/>
<dbReference type="Gene3D" id="3.40.1350.140">
    <property type="entry name" value="MepB-like"/>
    <property type="match status" value="1"/>
</dbReference>
<protein>
    <submittedName>
        <fullName evidence="1">MepB family protein</fullName>
    </submittedName>
</protein>